<gene>
    <name evidence="8" type="ORF">SAY87_020894</name>
</gene>
<dbReference type="PROSITE" id="PS00036">
    <property type="entry name" value="BZIP_BASIC"/>
    <property type="match status" value="1"/>
</dbReference>
<keyword evidence="3" id="KW-0238">DNA-binding</keyword>
<keyword evidence="5" id="KW-0539">Nucleus</keyword>
<proteinExistence type="predicted"/>
<dbReference type="GO" id="GO:0046982">
    <property type="term" value="F:protein heterodimerization activity"/>
    <property type="evidence" value="ECO:0007669"/>
    <property type="project" value="UniProtKB-ARBA"/>
</dbReference>
<keyword evidence="9" id="KW-1185">Reference proteome</keyword>
<reference evidence="8 9" key="1">
    <citation type="journal article" date="2023" name="Hortic Res">
        <title>Pangenome of water caltrop reveals structural variations and asymmetric subgenome divergence after allopolyploidization.</title>
        <authorList>
            <person name="Zhang X."/>
            <person name="Chen Y."/>
            <person name="Wang L."/>
            <person name="Yuan Y."/>
            <person name="Fang M."/>
            <person name="Shi L."/>
            <person name="Lu R."/>
            <person name="Comes H.P."/>
            <person name="Ma Y."/>
            <person name="Chen Y."/>
            <person name="Huang G."/>
            <person name="Zhou Y."/>
            <person name="Zheng Z."/>
            <person name="Qiu Y."/>
        </authorList>
    </citation>
    <scope>NUCLEOTIDE SEQUENCE [LARGE SCALE GENOMIC DNA]</scope>
    <source>
        <tissue evidence="8">Roots</tissue>
    </source>
</reference>
<dbReference type="PANTHER" id="PTHR45764:SF76">
    <property type="entry name" value="OS02G0132500 PROTEIN"/>
    <property type="match status" value="1"/>
</dbReference>
<dbReference type="SUPFAM" id="SSF57959">
    <property type="entry name" value="Leucine zipper domain"/>
    <property type="match status" value="1"/>
</dbReference>
<protein>
    <recommendedName>
        <fullName evidence="7">BZIP domain-containing protein</fullName>
    </recommendedName>
</protein>
<dbReference type="GO" id="GO:0005634">
    <property type="term" value="C:nucleus"/>
    <property type="evidence" value="ECO:0007669"/>
    <property type="project" value="UniProtKB-SubCell"/>
</dbReference>
<dbReference type="GO" id="GO:0045893">
    <property type="term" value="P:positive regulation of DNA-templated transcription"/>
    <property type="evidence" value="ECO:0007669"/>
    <property type="project" value="TreeGrafter"/>
</dbReference>
<dbReference type="SMART" id="SM00338">
    <property type="entry name" value="BRLZ"/>
    <property type="match status" value="1"/>
</dbReference>
<keyword evidence="2" id="KW-0805">Transcription regulation</keyword>
<feature type="region of interest" description="Disordered" evidence="6">
    <location>
        <begin position="1"/>
        <end position="65"/>
    </location>
</feature>
<dbReference type="EMBL" id="JAXIOK010000016">
    <property type="protein sequence ID" value="KAK4752096.1"/>
    <property type="molecule type" value="Genomic_DNA"/>
</dbReference>
<feature type="domain" description="BZIP" evidence="7">
    <location>
        <begin position="33"/>
        <end position="96"/>
    </location>
</feature>
<feature type="compositionally biased region" description="Low complexity" evidence="6">
    <location>
        <begin position="1"/>
        <end position="22"/>
    </location>
</feature>
<dbReference type="PROSITE" id="PS50217">
    <property type="entry name" value="BZIP"/>
    <property type="match status" value="1"/>
</dbReference>
<dbReference type="CDD" id="cd14702">
    <property type="entry name" value="bZIP_plant_GBF1"/>
    <property type="match status" value="1"/>
</dbReference>
<dbReference type="Proteomes" id="UP001345219">
    <property type="component" value="Chromosome 16"/>
</dbReference>
<comment type="subcellular location">
    <subcellularLocation>
        <location evidence="1">Nucleus</location>
    </subcellularLocation>
</comment>
<evidence type="ECO:0000256" key="3">
    <source>
        <dbReference type="ARBA" id="ARBA00023125"/>
    </source>
</evidence>
<name>A0AAN7JRG6_9MYRT</name>
<dbReference type="FunFam" id="1.20.5.170:FF:000020">
    <property type="entry name" value="BZIP transcription factor"/>
    <property type="match status" value="1"/>
</dbReference>
<organism evidence="8 9">
    <name type="scientific">Trapa incisa</name>
    <dbReference type="NCBI Taxonomy" id="236973"/>
    <lineage>
        <taxon>Eukaryota</taxon>
        <taxon>Viridiplantae</taxon>
        <taxon>Streptophyta</taxon>
        <taxon>Embryophyta</taxon>
        <taxon>Tracheophyta</taxon>
        <taxon>Spermatophyta</taxon>
        <taxon>Magnoliopsida</taxon>
        <taxon>eudicotyledons</taxon>
        <taxon>Gunneridae</taxon>
        <taxon>Pentapetalae</taxon>
        <taxon>rosids</taxon>
        <taxon>malvids</taxon>
        <taxon>Myrtales</taxon>
        <taxon>Lythraceae</taxon>
        <taxon>Trapa</taxon>
    </lineage>
</organism>
<dbReference type="Gene3D" id="1.20.5.170">
    <property type="match status" value="1"/>
</dbReference>
<dbReference type="InterPro" id="IPR004827">
    <property type="entry name" value="bZIP"/>
</dbReference>
<evidence type="ECO:0000256" key="4">
    <source>
        <dbReference type="ARBA" id="ARBA00023163"/>
    </source>
</evidence>
<evidence type="ECO:0000313" key="9">
    <source>
        <dbReference type="Proteomes" id="UP001345219"/>
    </source>
</evidence>
<dbReference type="AlphaFoldDB" id="A0AAN7JRG6"/>
<dbReference type="GO" id="GO:0003700">
    <property type="term" value="F:DNA-binding transcription factor activity"/>
    <property type="evidence" value="ECO:0007669"/>
    <property type="project" value="InterPro"/>
</dbReference>
<dbReference type="Pfam" id="PF00170">
    <property type="entry name" value="bZIP_1"/>
    <property type="match status" value="1"/>
</dbReference>
<dbReference type="GO" id="GO:0000976">
    <property type="term" value="F:transcription cis-regulatory region binding"/>
    <property type="evidence" value="ECO:0007669"/>
    <property type="project" value="TreeGrafter"/>
</dbReference>
<accession>A0AAN7JRG6</accession>
<evidence type="ECO:0000313" key="8">
    <source>
        <dbReference type="EMBL" id="KAK4752096.1"/>
    </source>
</evidence>
<dbReference type="InterPro" id="IPR046347">
    <property type="entry name" value="bZIP_sf"/>
</dbReference>
<evidence type="ECO:0000259" key="7">
    <source>
        <dbReference type="PROSITE" id="PS50217"/>
    </source>
</evidence>
<keyword evidence="4" id="KW-0804">Transcription</keyword>
<sequence length="159" mass="17524">MSAMASSSGTSSGSLSQYQTTSCSSEDLQALLDQRKRKRMISNRESAKRSRMRKQKQLDDLVSQSTRLGAENRRIADSIAAATQHYMSVEAENSVLRAQLGELRHRLESLNDIISFLSPMAGFHGVSAIGQLAGFDAMVMNHHHQPLLASSSSADFFQY</sequence>
<evidence type="ECO:0000256" key="2">
    <source>
        <dbReference type="ARBA" id="ARBA00023015"/>
    </source>
</evidence>
<comment type="caution">
    <text evidence="8">The sequence shown here is derived from an EMBL/GenBank/DDBJ whole genome shotgun (WGS) entry which is preliminary data.</text>
</comment>
<dbReference type="PANTHER" id="PTHR45764">
    <property type="entry name" value="BZIP TRANSCRIPTION FACTOR 44"/>
    <property type="match status" value="1"/>
</dbReference>
<evidence type="ECO:0000256" key="1">
    <source>
        <dbReference type="ARBA" id="ARBA00004123"/>
    </source>
</evidence>
<evidence type="ECO:0000256" key="5">
    <source>
        <dbReference type="ARBA" id="ARBA00023242"/>
    </source>
</evidence>
<dbReference type="InterPro" id="IPR045314">
    <property type="entry name" value="bZIP_plant_GBF1"/>
</dbReference>
<evidence type="ECO:0000256" key="6">
    <source>
        <dbReference type="SAM" id="MobiDB-lite"/>
    </source>
</evidence>